<dbReference type="Proteomes" id="UP000663868">
    <property type="component" value="Unassembled WGS sequence"/>
</dbReference>
<accession>A0A819FRV3</accession>
<protein>
    <recommendedName>
        <fullName evidence="3">F-box domain-containing protein</fullName>
    </recommendedName>
</protein>
<gene>
    <name evidence="1" type="ORF">KXQ929_LOCUS21155</name>
</gene>
<dbReference type="EMBL" id="CAJOBB010001532">
    <property type="protein sequence ID" value="CAF3870077.1"/>
    <property type="molecule type" value="Genomic_DNA"/>
</dbReference>
<reference evidence="1" key="1">
    <citation type="submission" date="2021-02" db="EMBL/GenBank/DDBJ databases">
        <authorList>
            <person name="Nowell W R."/>
        </authorList>
    </citation>
    <scope>NUCLEOTIDE SEQUENCE</scope>
</reference>
<dbReference type="AlphaFoldDB" id="A0A819FRV3"/>
<evidence type="ECO:0000313" key="2">
    <source>
        <dbReference type="Proteomes" id="UP000663868"/>
    </source>
</evidence>
<organism evidence="1 2">
    <name type="scientific">Adineta steineri</name>
    <dbReference type="NCBI Taxonomy" id="433720"/>
    <lineage>
        <taxon>Eukaryota</taxon>
        <taxon>Metazoa</taxon>
        <taxon>Spiralia</taxon>
        <taxon>Gnathifera</taxon>
        <taxon>Rotifera</taxon>
        <taxon>Eurotatoria</taxon>
        <taxon>Bdelloidea</taxon>
        <taxon>Adinetida</taxon>
        <taxon>Adinetidae</taxon>
        <taxon>Adineta</taxon>
    </lineage>
</organism>
<name>A0A819FRV3_9BILA</name>
<proteinExistence type="predicted"/>
<comment type="caution">
    <text evidence="1">The sequence shown here is derived from an EMBL/GenBank/DDBJ whole genome shotgun (WGS) entry which is preliminary data.</text>
</comment>
<evidence type="ECO:0008006" key="3">
    <source>
        <dbReference type="Google" id="ProtNLM"/>
    </source>
</evidence>
<sequence length="535" mass="64371">MKDNSRSIIEDFSNELFYEIFNYLDGYQIHHIFSNINYRFQQLINSSSLRLKLKYCSNNSNEILRFNKEQIYSLSLNESFSINLIDSLFIYLESLRISSNSSNELLLFVSNLQSLPCLKSLTIKMLQCNIDYSQIYYEIFSLKMLKYFKLSIDDYSTSLQFSSFNPNKQMSHLEYLIIDYQCFLPHITNILSYMPSIHYVSLMKLFYYRSLLETNYPSIWPNLTHLSICLTSPIIIFECFEVLISKIGSKLKVLSFKTDYENIDYFNASRWENLILKFMPQLDKFYLKYKEDVDRILRDEDDEETNDFTRSFWIERKWFLEIELNNQKIIFSILPYKKQWFDEENLFELNHLIISRININKHNYFIPNDINRILNFTQIHHLEITKENLFIGLLLQITNYLLELRSLKVHSLSLEDDSRDLNLKEISILYSIHLTSQIKKIYLRNLTNIKQIDFLMKFSPYLSFLKIDYLHNLDIPSILRQINHTYLNSLCFYVPTADDKMINNLNKIISHEKLLFNYKIIRQNENIFFNWNLLE</sequence>
<evidence type="ECO:0000313" key="1">
    <source>
        <dbReference type="EMBL" id="CAF3870077.1"/>
    </source>
</evidence>